<dbReference type="PANTHER" id="PTHR10196">
    <property type="entry name" value="SUGAR KINASE"/>
    <property type="match status" value="1"/>
</dbReference>
<dbReference type="Proteomes" id="UP000515158">
    <property type="component" value="Unplaced"/>
</dbReference>
<evidence type="ECO:0000256" key="12">
    <source>
        <dbReference type="RuleBase" id="RU003733"/>
    </source>
</evidence>
<dbReference type="Pfam" id="PF02782">
    <property type="entry name" value="FGGY_C"/>
    <property type="match status" value="1"/>
</dbReference>
<comment type="pathway">
    <text evidence="1">Polyol metabolism; glycerol degradation via glycerol kinase pathway; sn-glycerol 3-phosphate from glycerol: step 1/1.</text>
</comment>
<dbReference type="NCBIfam" id="TIGR01311">
    <property type="entry name" value="glycerol_kin"/>
    <property type="match status" value="1"/>
</dbReference>
<evidence type="ECO:0000256" key="5">
    <source>
        <dbReference type="ARBA" id="ARBA00022741"/>
    </source>
</evidence>
<dbReference type="GO" id="GO:0004370">
    <property type="term" value="F:glycerol kinase activity"/>
    <property type="evidence" value="ECO:0007669"/>
    <property type="project" value="UniProtKB-EC"/>
</dbReference>
<evidence type="ECO:0000313" key="16">
    <source>
        <dbReference type="RefSeq" id="XP_034245048.1"/>
    </source>
</evidence>
<dbReference type="NCBIfam" id="NF000756">
    <property type="entry name" value="PRK00047.1"/>
    <property type="match status" value="1"/>
</dbReference>
<accession>A0A6P8YY35</accession>
<organism evidence="16">
    <name type="scientific">Thrips palmi</name>
    <name type="common">Melon thrips</name>
    <dbReference type="NCBI Taxonomy" id="161013"/>
    <lineage>
        <taxon>Eukaryota</taxon>
        <taxon>Metazoa</taxon>
        <taxon>Ecdysozoa</taxon>
        <taxon>Arthropoda</taxon>
        <taxon>Hexapoda</taxon>
        <taxon>Insecta</taxon>
        <taxon>Pterygota</taxon>
        <taxon>Neoptera</taxon>
        <taxon>Paraneoptera</taxon>
        <taxon>Thysanoptera</taxon>
        <taxon>Terebrantia</taxon>
        <taxon>Thripoidea</taxon>
        <taxon>Thripidae</taxon>
        <taxon>Thrips</taxon>
    </lineage>
</organism>
<dbReference type="InterPro" id="IPR018485">
    <property type="entry name" value="FGGY_C"/>
</dbReference>
<evidence type="ECO:0000256" key="1">
    <source>
        <dbReference type="ARBA" id="ARBA00005190"/>
    </source>
</evidence>
<keyword evidence="15" id="KW-1185">Reference proteome</keyword>
<dbReference type="KEGG" id="tpal:117647421"/>
<dbReference type="PROSITE" id="PS00445">
    <property type="entry name" value="FGGY_KINASES_2"/>
    <property type="match status" value="1"/>
</dbReference>
<dbReference type="GO" id="GO:0006641">
    <property type="term" value="P:triglyceride metabolic process"/>
    <property type="evidence" value="ECO:0007669"/>
    <property type="project" value="TreeGrafter"/>
</dbReference>
<gene>
    <name evidence="16 17" type="primary">LOC117647421</name>
</gene>
<dbReference type="GO" id="GO:0005739">
    <property type="term" value="C:mitochondrion"/>
    <property type="evidence" value="ECO:0007669"/>
    <property type="project" value="TreeGrafter"/>
</dbReference>
<dbReference type="RefSeq" id="XP_034245048.1">
    <property type="nucleotide sequence ID" value="XM_034389157.1"/>
</dbReference>
<proteinExistence type="inferred from homology"/>
<protein>
    <recommendedName>
        <fullName evidence="11">Probable glycerol kinase</fullName>
        <ecNumber evidence="3">2.7.1.30</ecNumber>
    </recommendedName>
    <alternativeName>
        <fullName evidence="9">ATP:glycerol 3-phosphotransferase</fullName>
    </alternativeName>
</protein>
<evidence type="ECO:0000256" key="8">
    <source>
        <dbReference type="ARBA" id="ARBA00022840"/>
    </source>
</evidence>
<dbReference type="EC" id="2.7.1.30" evidence="3"/>
<reference evidence="16 17" key="1">
    <citation type="submission" date="2025-04" db="UniProtKB">
        <authorList>
            <consortium name="RefSeq"/>
        </authorList>
    </citation>
    <scope>IDENTIFICATION</scope>
    <source>
        <tissue evidence="16 17">Total insect</tissue>
    </source>
</reference>
<evidence type="ECO:0000256" key="6">
    <source>
        <dbReference type="ARBA" id="ARBA00022777"/>
    </source>
</evidence>
<dbReference type="UniPathway" id="UPA00618">
    <property type="reaction ID" value="UER00672"/>
</dbReference>
<dbReference type="RefSeq" id="XP_034245049.1">
    <property type="nucleotide sequence ID" value="XM_034389158.1"/>
</dbReference>
<dbReference type="GO" id="GO:0046167">
    <property type="term" value="P:glycerol-3-phosphate biosynthetic process"/>
    <property type="evidence" value="ECO:0007669"/>
    <property type="project" value="TreeGrafter"/>
</dbReference>
<dbReference type="InterPro" id="IPR018484">
    <property type="entry name" value="FGGY_N"/>
</dbReference>
<evidence type="ECO:0000256" key="9">
    <source>
        <dbReference type="ARBA" id="ARBA00043149"/>
    </source>
</evidence>
<evidence type="ECO:0000313" key="17">
    <source>
        <dbReference type="RefSeq" id="XP_034245049.1"/>
    </source>
</evidence>
<dbReference type="Pfam" id="PF00370">
    <property type="entry name" value="FGGY_N"/>
    <property type="match status" value="1"/>
</dbReference>
<dbReference type="InterPro" id="IPR042018">
    <property type="entry name" value="GK1-3_metazoan-type"/>
</dbReference>
<evidence type="ECO:0000256" key="7">
    <source>
        <dbReference type="ARBA" id="ARBA00022798"/>
    </source>
</evidence>
<evidence type="ECO:0000256" key="3">
    <source>
        <dbReference type="ARBA" id="ARBA00012099"/>
    </source>
</evidence>
<dbReference type="GeneID" id="117647421"/>
<dbReference type="AlphaFoldDB" id="A0A6P8YY35"/>
<dbReference type="FunFam" id="3.30.420.40:FF:000177">
    <property type="entry name" value="Glycerol kinase"/>
    <property type="match status" value="1"/>
</dbReference>
<dbReference type="InterPro" id="IPR000577">
    <property type="entry name" value="Carb_kinase_FGGY"/>
</dbReference>
<dbReference type="OrthoDB" id="5422795at2759"/>
<evidence type="ECO:0000256" key="2">
    <source>
        <dbReference type="ARBA" id="ARBA00009156"/>
    </source>
</evidence>
<feature type="domain" description="Carbohydrate kinase FGGY C-terminal" evidence="14">
    <location>
        <begin position="276"/>
        <end position="466"/>
    </location>
</feature>
<evidence type="ECO:0000256" key="4">
    <source>
        <dbReference type="ARBA" id="ARBA00022679"/>
    </source>
</evidence>
<comment type="similarity">
    <text evidence="2 12">Belongs to the FGGY kinase family.</text>
</comment>
<dbReference type="GO" id="GO:0019563">
    <property type="term" value="P:glycerol catabolic process"/>
    <property type="evidence" value="ECO:0007669"/>
    <property type="project" value="UniProtKB-UniPathway"/>
</dbReference>
<name>A0A6P8YY35_THRPL</name>
<dbReference type="Gene3D" id="3.30.420.40">
    <property type="match status" value="2"/>
</dbReference>
<keyword evidence="6 12" id="KW-0418">Kinase</keyword>
<evidence type="ECO:0000313" key="15">
    <source>
        <dbReference type="Proteomes" id="UP000515158"/>
    </source>
</evidence>
<keyword evidence="7" id="KW-0319">Glycerol metabolism</keyword>
<dbReference type="CDD" id="cd07792">
    <property type="entry name" value="ASKHA_NBD_FGGY_GK1-3-like"/>
    <property type="match status" value="1"/>
</dbReference>
<keyword evidence="8" id="KW-0067">ATP-binding</keyword>
<dbReference type="PANTHER" id="PTHR10196:SF69">
    <property type="entry name" value="GLYCEROL KINASE"/>
    <property type="match status" value="1"/>
</dbReference>
<evidence type="ECO:0000256" key="10">
    <source>
        <dbReference type="ARBA" id="ARBA00052101"/>
    </source>
</evidence>
<comment type="catalytic activity">
    <reaction evidence="10">
        <text>glycerol + ATP = sn-glycerol 3-phosphate + ADP + H(+)</text>
        <dbReference type="Rhea" id="RHEA:21644"/>
        <dbReference type="ChEBI" id="CHEBI:15378"/>
        <dbReference type="ChEBI" id="CHEBI:17754"/>
        <dbReference type="ChEBI" id="CHEBI:30616"/>
        <dbReference type="ChEBI" id="CHEBI:57597"/>
        <dbReference type="ChEBI" id="CHEBI:456216"/>
        <dbReference type="EC" id="2.7.1.30"/>
    </reaction>
</comment>
<dbReference type="PIRSF" id="PIRSF000538">
    <property type="entry name" value="GlpK"/>
    <property type="match status" value="1"/>
</dbReference>
<dbReference type="SUPFAM" id="SSF53067">
    <property type="entry name" value="Actin-like ATPase domain"/>
    <property type="match status" value="2"/>
</dbReference>
<dbReference type="GO" id="GO:0005524">
    <property type="term" value="F:ATP binding"/>
    <property type="evidence" value="ECO:0007669"/>
    <property type="project" value="UniProtKB-KW"/>
</dbReference>
<evidence type="ECO:0000256" key="11">
    <source>
        <dbReference type="ARBA" id="ARBA00071571"/>
    </source>
</evidence>
<dbReference type="InterPro" id="IPR018483">
    <property type="entry name" value="Carb_kinase_FGGY_CS"/>
</dbReference>
<evidence type="ECO:0000259" key="14">
    <source>
        <dbReference type="Pfam" id="PF02782"/>
    </source>
</evidence>
<dbReference type="PROSITE" id="PS00933">
    <property type="entry name" value="FGGY_KINASES_1"/>
    <property type="match status" value="1"/>
</dbReference>
<keyword evidence="5" id="KW-0547">Nucleotide-binding</keyword>
<dbReference type="FunFam" id="3.30.420.40:FF:000108">
    <property type="entry name" value="Glycerol kinase, glycosomal"/>
    <property type="match status" value="1"/>
</dbReference>
<dbReference type="InterPro" id="IPR005999">
    <property type="entry name" value="Glycerol_kin"/>
</dbReference>
<dbReference type="InterPro" id="IPR043129">
    <property type="entry name" value="ATPase_NBD"/>
</dbReference>
<feature type="domain" description="Carbohydrate kinase FGGY N-terminal" evidence="13">
    <location>
        <begin position="12"/>
        <end position="266"/>
    </location>
</feature>
<evidence type="ECO:0000259" key="13">
    <source>
        <dbReference type="Pfam" id="PF00370"/>
    </source>
</evidence>
<keyword evidence="4 12" id="KW-0808">Transferase</keyword>
<sequence length="513" mass="56009">MPVVRGKHGPLVGAIDEGTSSARFLVFSAETKQIVSKHQVPISLIYPREGWVEQDPVMILDVVRECISKAVDNLSEVGCYPSDIAAVGITNQRETVVAWDRTTGKPFHNAIVWQDMRTSHAVDELISKLPNGDKNGLASKNGLPLSPYFSATKITWLIQNVPEVKLALDEGRLLVGTIDTWLIWNLSGGVKNGLHITDVSNASRTMLMHIDTLKWDPSLCEFFEVPMKILPEIHSSAEKYGEIAEGKLLGVPISGVLGDQHAALVGQMCFQSGQAKSTYGTGCFLLYNTGETRVESKFGLVSTVAYQMGPHKKPVYALEGSVAVAGAAFNWLRDNVDMLSDISQSEALADSVGNTGDVYFVPAFSGLYAPYWISDARGVMCGISETTSRSHIIRATLEAVCFQTRDILDAMNGDCGVPLSRLQVDGGMTANHLLMQLQADLIGIPVVRPKMAETTALGAALAAGCAKGIDLFDLDEEQRMPSDVFEPKINEEERNERYNKWKMAVERSLGWET</sequence>